<dbReference type="GeneID" id="77924720"/>
<dbReference type="Proteomes" id="UP000319596">
    <property type="component" value="Segment"/>
</dbReference>
<dbReference type="EMBL" id="MN096369">
    <property type="protein sequence ID" value="QDK02676.1"/>
    <property type="molecule type" value="Genomic_DNA"/>
</dbReference>
<sequence>MSDEVEMGTTLPDGTVVKFGTFNDTTGEMNVDIDAFKAACEERDRQVDEFMESPMYKDLIASIEAHKEGGK</sequence>
<accession>A0A514U184</accession>
<name>A0A514U184_9CAUD</name>
<evidence type="ECO:0000313" key="1">
    <source>
        <dbReference type="EMBL" id="QDK02676.1"/>
    </source>
</evidence>
<protein>
    <submittedName>
        <fullName evidence="1">Uncharacterized protein</fullName>
    </submittedName>
</protein>
<gene>
    <name evidence="1" type="primary">159</name>
    <name evidence="1" type="ORF">SEA_PHENDRIX_159</name>
</gene>
<keyword evidence="2" id="KW-1185">Reference proteome</keyword>
<dbReference type="KEGG" id="vg:77924720"/>
<proteinExistence type="predicted"/>
<reference evidence="1 2" key="1">
    <citation type="submission" date="2019-06" db="EMBL/GenBank/DDBJ databases">
        <authorList>
            <person name="Burns M.A."/>
            <person name="Hill G.C."/>
            <person name="Wesley B.E."/>
            <person name="Womack T.V."/>
            <person name="Krukonis G.P."/>
            <person name="Delesalle V.A."/>
            <person name="Garlena R.A."/>
            <person name="Russell D.A."/>
            <person name="Pope W.H."/>
            <person name="Jacobs-Sera D."/>
            <person name="Hatfull G.F."/>
        </authorList>
    </citation>
    <scope>NUCLEOTIDE SEQUENCE [LARGE SCALE GENOMIC DNA]</scope>
</reference>
<dbReference type="RefSeq" id="YP_010649173.1">
    <property type="nucleotide sequence ID" value="NC_070764.1"/>
</dbReference>
<evidence type="ECO:0000313" key="2">
    <source>
        <dbReference type="Proteomes" id="UP000319596"/>
    </source>
</evidence>
<organism evidence="1 2">
    <name type="scientific">Gordonia phage Phendrix</name>
    <dbReference type="NCBI Taxonomy" id="2593335"/>
    <lineage>
        <taxon>Viruses</taxon>
        <taxon>Duplodnaviria</taxon>
        <taxon>Heunggongvirae</taxon>
        <taxon>Uroviricota</taxon>
        <taxon>Caudoviricetes</taxon>
        <taxon>Godonkavirus</taxon>
        <taxon>Godonkavirus phendrix</taxon>
    </lineage>
</organism>